<name>G2PHC7_STRV4</name>
<proteinExistence type="predicted"/>
<gene>
    <name evidence="2" type="ORF">Strvi_9526</name>
</gene>
<keyword evidence="2" id="KW-0614">Plasmid</keyword>
<evidence type="ECO:0000256" key="1">
    <source>
        <dbReference type="SAM" id="MobiDB-lite"/>
    </source>
</evidence>
<evidence type="ECO:0000313" key="2">
    <source>
        <dbReference type="EMBL" id="AEM88773.1"/>
    </source>
</evidence>
<dbReference type="HOGENOM" id="CLU_2902547_0_0_11"/>
<dbReference type="AlphaFoldDB" id="G2PHC7"/>
<dbReference type="RefSeq" id="WP_014043708.1">
    <property type="nucleotide sequence ID" value="NC_015951.1"/>
</dbReference>
<dbReference type="KEGG" id="svl:Strvi_9526"/>
<dbReference type="Proteomes" id="UP000008703">
    <property type="component" value="Plasmid pSTRVI01"/>
</dbReference>
<geneLocation type="plasmid" evidence="2 3">
    <name>pSTRVI01</name>
</geneLocation>
<protein>
    <submittedName>
        <fullName evidence="2">Uncharacterized protein</fullName>
    </submittedName>
</protein>
<reference evidence="2" key="1">
    <citation type="submission" date="2011-08" db="EMBL/GenBank/DDBJ databases">
        <title>Complete sequence of plasmid 1 of Streptomyces violaceusniger Tu 4113.</title>
        <authorList>
            <consortium name="US DOE Joint Genome Institute"/>
            <person name="Lucas S."/>
            <person name="Han J."/>
            <person name="Lapidus A."/>
            <person name="Cheng J.-F."/>
            <person name="Goodwin L."/>
            <person name="Pitluck S."/>
            <person name="Peters L."/>
            <person name="Ivanova N."/>
            <person name="Daligault H."/>
            <person name="Detter J.C."/>
            <person name="Han C."/>
            <person name="Tapia R."/>
            <person name="Land M."/>
            <person name="Hauser L."/>
            <person name="Kyrpides N."/>
            <person name="Ivanova N."/>
            <person name="Pagani I."/>
            <person name="Hagen A."/>
            <person name="Katz L."/>
            <person name="Fiedler H.-P."/>
            <person name="Keasling J."/>
            <person name="Fortman J."/>
            <person name="Woyke T."/>
        </authorList>
    </citation>
    <scope>NUCLEOTIDE SEQUENCE [LARGE SCALE GENOMIC DNA]</scope>
    <source>
        <strain evidence="2">Tu 4113</strain>
        <plasmid evidence="2">pSTRVI01</plasmid>
    </source>
</reference>
<accession>G2PHC7</accession>
<organism evidence="2 3">
    <name type="scientific">Streptomyces violaceusniger (strain Tu 4113)</name>
    <dbReference type="NCBI Taxonomy" id="653045"/>
    <lineage>
        <taxon>Bacteria</taxon>
        <taxon>Bacillati</taxon>
        <taxon>Actinomycetota</taxon>
        <taxon>Actinomycetes</taxon>
        <taxon>Kitasatosporales</taxon>
        <taxon>Streptomycetaceae</taxon>
        <taxon>Streptomyces</taxon>
        <taxon>Streptomyces violaceusniger group</taxon>
    </lineage>
</organism>
<feature type="region of interest" description="Disordered" evidence="1">
    <location>
        <begin position="37"/>
        <end position="62"/>
    </location>
</feature>
<keyword evidence="3" id="KW-1185">Reference proteome</keyword>
<evidence type="ECO:0000313" key="3">
    <source>
        <dbReference type="Proteomes" id="UP000008703"/>
    </source>
</evidence>
<feature type="compositionally biased region" description="Low complexity" evidence="1">
    <location>
        <begin position="40"/>
        <end position="50"/>
    </location>
</feature>
<sequence length="62" mass="6806">MSTEQHDAYGKELSRISRHQSDAVTARITVFEALTLAGVSPAQRNPSSPSRPRRANGPLRTM</sequence>
<dbReference type="EMBL" id="CP002995">
    <property type="protein sequence ID" value="AEM88773.1"/>
    <property type="molecule type" value="Genomic_DNA"/>
</dbReference>